<evidence type="ECO:0000259" key="1">
    <source>
        <dbReference type="SMART" id="SM00465"/>
    </source>
</evidence>
<dbReference type="PATRIC" id="fig|55758.3.peg.91"/>
<dbReference type="PANTHER" id="PTHR37460">
    <property type="entry name" value="ENDONUCLEASE III"/>
    <property type="match status" value="1"/>
</dbReference>
<evidence type="ECO:0000313" key="2">
    <source>
        <dbReference type="EMBL" id="KZX17597.1"/>
    </source>
</evidence>
<dbReference type="OrthoDB" id="17296at2157"/>
<sequence length="161" mass="18649">MGKKRLKVKKSGILKGTYCLIINNESDKKIKIGKLNDIEFNKGFYVYVGSGRNSLIPRLKRHLSDDKKLHWHVDYFLKEKTVDIVEIIFTISNEKLECALSSLISESNKTIDNFGCSDCMCSSHLIYFKSKEEAIINVKNAYDNINKEYKNLNYFHKLINS</sequence>
<dbReference type="SMART" id="SM00465">
    <property type="entry name" value="GIYc"/>
    <property type="match status" value="1"/>
</dbReference>
<dbReference type="Proteomes" id="UP000077066">
    <property type="component" value="Unassembled WGS sequence"/>
</dbReference>
<gene>
    <name evidence="2" type="ORF">MBFIL_00830</name>
</gene>
<protein>
    <recommendedName>
        <fullName evidence="1">GIY-YIG domain-containing protein</fullName>
    </recommendedName>
</protein>
<evidence type="ECO:0000313" key="3">
    <source>
        <dbReference type="Proteomes" id="UP000077066"/>
    </source>
</evidence>
<feature type="domain" description="GIY-YIG" evidence="1">
    <location>
        <begin position="15"/>
        <end position="129"/>
    </location>
</feature>
<dbReference type="InterPro" id="IPR000305">
    <property type="entry name" value="GIY-YIG_endonuc"/>
</dbReference>
<accession>A0A166CYM7</accession>
<dbReference type="EMBL" id="LWMT01000008">
    <property type="protein sequence ID" value="KZX17597.1"/>
    <property type="molecule type" value="Genomic_DNA"/>
</dbReference>
<proteinExistence type="predicted"/>
<organism evidence="2 3">
    <name type="scientific">Methanobrevibacter filiformis</name>
    <dbReference type="NCBI Taxonomy" id="55758"/>
    <lineage>
        <taxon>Archaea</taxon>
        <taxon>Methanobacteriati</taxon>
        <taxon>Methanobacteriota</taxon>
        <taxon>Methanomada group</taxon>
        <taxon>Methanobacteria</taxon>
        <taxon>Methanobacteriales</taxon>
        <taxon>Methanobacteriaceae</taxon>
        <taxon>Methanobrevibacter</taxon>
    </lineage>
</organism>
<dbReference type="Pfam" id="PF01986">
    <property type="entry name" value="DUF123"/>
    <property type="match status" value="1"/>
</dbReference>
<reference evidence="2 3" key="1">
    <citation type="submission" date="2016-04" db="EMBL/GenBank/DDBJ databases">
        <title>Genome sequence of Methanobrevibacter filiformis DSM 11501.</title>
        <authorList>
            <person name="Poehlein A."/>
            <person name="Seedorf H."/>
            <person name="Daniel R."/>
        </authorList>
    </citation>
    <scope>NUCLEOTIDE SEQUENCE [LARGE SCALE GENOMIC DNA]</scope>
    <source>
        <strain evidence="2 3">DSM 11501</strain>
    </source>
</reference>
<dbReference type="CDD" id="cd10441">
    <property type="entry name" value="GIY-YIG_COG1833"/>
    <property type="match status" value="1"/>
</dbReference>
<dbReference type="InterPro" id="IPR002837">
    <property type="entry name" value="DUF123"/>
</dbReference>
<dbReference type="PANTHER" id="PTHR37460:SF1">
    <property type="entry name" value="ENDONUCLEASE III"/>
    <property type="match status" value="1"/>
</dbReference>
<dbReference type="AlphaFoldDB" id="A0A166CYM7"/>
<comment type="caution">
    <text evidence="2">The sequence shown here is derived from an EMBL/GenBank/DDBJ whole genome shotgun (WGS) entry which is preliminary data.</text>
</comment>
<dbReference type="STRING" id="55758.MBFIL_00830"/>
<keyword evidence="3" id="KW-1185">Reference proteome</keyword>
<name>A0A166CYM7_9EURY</name>
<dbReference type="RefSeq" id="WP_066970344.1">
    <property type="nucleotide sequence ID" value="NZ_LWMT01000008.1"/>
</dbReference>